<dbReference type="PANTHER" id="PTHR30518">
    <property type="entry name" value="ENDOLYTIC MUREIN TRANSGLYCOSYLASE"/>
    <property type="match status" value="1"/>
</dbReference>
<dbReference type="Pfam" id="PF02618">
    <property type="entry name" value="YceG"/>
    <property type="match status" value="1"/>
</dbReference>
<sequence length="345" mass="39177">MINKIIGFILIILSFLGGWTWMDYQNALTLPALTGTQPVYIEIGKGDSLTRIADKLVEQNLTFKPFWFKVIAFQKKVAKKLKTGEYELTPGLTIPEILALFEQGKTKQYAITFLEGWRFSEIMQEVASNPHLEHTLSFKAVPEPDSSSKTVDFQEVMSRLGADTKSPEGLFFPDTYFFEKHMPDMSLLKRAYDRMQSVLQREWLNRAENLPFKTPYEALTLASIIEKETATVAERPLIAGVFIRRLENDMLLQTDPAVIYGMGENYQGDIGFADIKTATPYNTYVIRGLPPTPIAMPGRDAIYAALHPDKSKSLYFVARGDGTHVFSSTLKDHNQAVNRYQRKKK</sequence>
<evidence type="ECO:0000256" key="3">
    <source>
        <dbReference type="ARBA" id="ARBA00022989"/>
    </source>
</evidence>
<dbReference type="GO" id="GO:0005886">
    <property type="term" value="C:plasma membrane"/>
    <property type="evidence" value="ECO:0007669"/>
    <property type="project" value="UniProtKB-SubCell"/>
</dbReference>
<comment type="function">
    <text evidence="7">Functions as a peptidoglycan terminase that cleaves nascent peptidoglycan strands endolytically to terminate their elongation.</text>
</comment>
<evidence type="ECO:0000256" key="1">
    <source>
        <dbReference type="ARBA" id="ARBA00022475"/>
    </source>
</evidence>
<comment type="caution">
    <text evidence="8">The sequence shown here is derived from an EMBL/GenBank/DDBJ whole genome shotgun (WGS) entry which is preliminary data.</text>
</comment>
<comment type="catalytic activity">
    <reaction evidence="7">
        <text>a peptidoglycan chain = a peptidoglycan chain with N-acetyl-1,6-anhydromuramyl-[peptide] at the reducing end + a peptidoglycan chain with N-acetylglucosamine at the non-reducing end.</text>
        <dbReference type="EC" id="4.2.2.29"/>
    </reaction>
</comment>
<keyword evidence="1 7" id="KW-1003">Cell membrane</keyword>
<keyword evidence="5 7" id="KW-0456">Lyase</keyword>
<keyword evidence="7" id="KW-0997">Cell inner membrane</keyword>
<dbReference type="NCBIfam" id="TIGR00247">
    <property type="entry name" value="endolytic transglycosylase MltG"/>
    <property type="match status" value="1"/>
</dbReference>
<evidence type="ECO:0000256" key="5">
    <source>
        <dbReference type="ARBA" id="ARBA00023239"/>
    </source>
</evidence>
<feature type="transmembrane region" description="Helical" evidence="7">
    <location>
        <begin position="5"/>
        <end position="22"/>
    </location>
</feature>
<keyword evidence="3 7" id="KW-1133">Transmembrane helix</keyword>
<feature type="site" description="Important for catalytic activity" evidence="7">
    <location>
        <position position="228"/>
    </location>
</feature>
<dbReference type="GO" id="GO:0009252">
    <property type="term" value="P:peptidoglycan biosynthetic process"/>
    <property type="evidence" value="ECO:0007669"/>
    <property type="project" value="UniProtKB-UniRule"/>
</dbReference>
<dbReference type="Proteomes" id="UP000494216">
    <property type="component" value="Unassembled WGS sequence"/>
</dbReference>
<dbReference type="AlphaFoldDB" id="A0A8S0Y5Z4"/>
<dbReference type="HAMAP" id="MF_02065">
    <property type="entry name" value="MltG"/>
    <property type="match status" value="1"/>
</dbReference>
<evidence type="ECO:0000256" key="6">
    <source>
        <dbReference type="ARBA" id="ARBA00023316"/>
    </source>
</evidence>
<dbReference type="InterPro" id="IPR003770">
    <property type="entry name" value="MLTG-like"/>
</dbReference>
<reference evidence="8 9" key="1">
    <citation type="submission" date="2020-02" db="EMBL/GenBank/DDBJ databases">
        <authorList>
            <person name="Hogendoorn C."/>
        </authorList>
    </citation>
    <scope>NUCLEOTIDE SEQUENCE [LARGE SCALE GENOMIC DNA]</scope>
    <source>
        <strain evidence="8">METHB21</strain>
    </source>
</reference>
<comment type="subcellular location">
    <subcellularLocation>
        <location evidence="7">Cell inner membrane</location>
        <topology evidence="7">Single-pass membrane protein</topology>
    </subcellularLocation>
</comment>
<dbReference type="RefSeq" id="WP_174625086.1">
    <property type="nucleotide sequence ID" value="NZ_CADCXN010000046.1"/>
</dbReference>
<evidence type="ECO:0000256" key="4">
    <source>
        <dbReference type="ARBA" id="ARBA00023136"/>
    </source>
</evidence>
<dbReference type="EC" id="4.2.2.29" evidence="7"/>
<evidence type="ECO:0000313" key="9">
    <source>
        <dbReference type="Proteomes" id="UP000494216"/>
    </source>
</evidence>
<dbReference type="GO" id="GO:0071555">
    <property type="term" value="P:cell wall organization"/>
    <property type="evidence" value="ECO:0007669"/>
    <property type="project" value="UniProtKB-KW"/>
</dbReference>
<comment type="similarity">
    <text evidence="7">Belongs to the transglycosylase MltG family.</text>
</comment>
<keyword evidence="6 7" id="KW-0961">Cell wall biogenesis/degradation</keyword>
<keyword evidence="4 7" id="KW-0472">Membrane</keyword>
<accession>A0A8S0Y5Z4</accession>
<protein>
    <recommendedName>
        <fullName evidence="7">Endolytic murein transglycosylase</fullName>
        <ecNumber evidence="7">4.2.2.29</ecNumber>
    </recommendedName>
    <alternativeName>
        <fullName evidence="7">Peptidoglycan lytic transglycosylase</fullName>
    </alternativeName>
    <alternativeName>
        <fullName evidence="7">Peptidoglycan polymerization terminase</fullName>
    </alternativeName>
</protein>
<gene>
    <name evidence="7 8" type="primary">mltG</name>
    <name evidence="8" type="ORF">METHB2_190007</name>
</gene>
<proteinExistence type="inferred from homology"/>
<name>A0A8S0Y5Z4_9GAMM</name>
<organism evidence="8 9">
    <name type="scientific">Candidatus Methylobacter favarea</name>
    <dbReference type="NCBI Taxonomy" id="2707345"/>
    <lineage>
        <taxon>Bacteria</taxon>
        <taxon>Pseudomonadati</taxon>
        <taxon>Pseudomonadota</taxon>
        <taxon>Gammaproteobacteria</taxon>
        <taxon>Methylococcales</taxon>
        <taxon>Methylococcaceae</taxon>
        <taxon>Methylobacter</taxon>
    </lineage>
</organism>
<dbReference type="Gene3D" id="3.30.160.60">
    <property type="entry name" value="Classic Zinc Finger"/>
    <property type="match status" value="1"/>
</dbReference>
<dbReference type="EMBL" id="CADCXN010000046">
    <property type="protein sequence ID" value="CAA9890120.1"/>
    <property type="molecule type" value="Genomic_DNA"/>
</dbReference>
<evidence type="ECO:0000313" key="8">
    <source>
        <dbReference type="EMBL" id="CAA9890120.1"/>
    </source>
</evidence>
<keyword evidence="2 7" id="KW-0812">Transmembrane</keyword>
<dbReference type="Gene3D" id="3.30.1490.480">
    <property type="entry name" value="Endolytic murein transglycosylase"/>
    <property type="match status" value="1"/>
</dbReference>
<dbReference type="CDD" id="cd08010">
    <property type="entry name" value="MltG_like"/>
    <property type="match status" value="1"/>
</dbReference>
<dbReference type="GO" id="GO:0008932">
    <property type="term" value="F:lytic endotransglycosylase activity"/>
    <property type="evidence" value="ECO:0007669"/>
    <property type="project" value="UniProtKB-UniRule"/>
</dbReference>
<keyword evidence="9" id="KW-1185">Reference proteome</keyword>
<evidence type="ECO:0000256" key="7">
    <source>
        <dbReference type="HAMAP-Rule" id="MF_02065"/>
    </source>
</evidence>
<evidence type="ECO:0000256" key="2">
    <source>
        <dbReference type="ARBA" id="ARBA00022692"/>
    </source>
</evidence>
<dbReference type="PANTHER" id="PTHR30518:SF2">
    <property type="entry name" value="ENDOLYTIC MUREIN TRANSGLYCOSYLASE"/>
    <property type="match status" value="1"/>
</dbReference>